<keyword evidence="4 5" id="KW-0378">Hydrolase</keyword>
<dbReference type="Proteomes" id="UP000297635">
    <property type="component" value="Unassembled WGS sequence"/>
</dbReference>
<dbReference type="PANTHER" id="PTHR33317:SF4">
    <property type="entry name" value="POLYNUCLEOTIDYL TRANSFERASE, RIBONUCLEASE H-LIKE SUPERFAMILY PROTEIN"/>
    <property type="match status" value="1"/>
</dbReference>
<accession>A0A4Z0V9J6</accession>
<dbReference type="EC" id="3.1.-.-" evidence="5"/>
<organism evidence="7 8">
    <name type="scientific">Duncaniella freteri</name>
    <dbReference type="NCBI Taxonomy" id="2530391"/>
    <lineage>
        <taxon>Bacteria</taxon>
        <taxon>Pseudomonadati</taxon>
        <taxon>Bacteroidota</taxon>
        <taxon>Bacteroidia</taxon>
        <taxon>Bacteroidales</taxon>
        <taxon>Muribaculaceae</taxon>
        <taxon>Duncaniella</taxon>
    </lineage>
</organism>
<evidence type="ECO:0000256" key="1">
    <source>
        <dbReference type="ARBA" id="ARBA00022490"/>
    </source>
</evidence>
<evidence type="ECO:0000313" key="8">
    <source>
        <dbReference type="Proteomes" id="UP000297635"/>
    </source>
</evidence>
<comment type="caution">
    <text evidence="7">The sequence shown here is derived from an EMBL/GenBank/DDBJ whole genome shotgun (WGS) entry which is preliminary data.</text>
</comment>
<dbReference type="HAMAP" id="MF_00651">
    <property type="entry name" value="Nuclease_YqgF"/>
    <property type="match status" value="1"/>
</dbReference>
<dbReference type="CDD" id="cd16964">
    <property type="entry name" value="YqgF"/>
    <property type="match status" value="1"/>
</dbReference>
<proteinExistence type="inferred from homology"/>
<dbReference type="GeneID" id="82149042"/>
<dbReference type="Pfam" id="PF03652">
    <property type="entry name" value="RuvX"/>
    <property type="match status" value="1"/>
</dbReference>
<dbReference type="GO" id="GO:0016788">
    <property type="term" value="F:hydrolase activity, acting on ester bonds"/>
    <property type="evidence" value="ECO:0007669"/>
    <property type="project" value="UniProtKB-UniRule"/>
</dbReference>
<dbReference type="InterPro" id="IPR006641">
    <property type="entry name" value="YqgF/RNaseH-like_dom"/>
</dbReference>
<evidence type="ECO:0000313" key="7">
    <source>
        <dbReference type="EMBL" id="TGG39990.1"/>
    </source>
</evidence>
<dbReference type="SMART" id="SM00732">
    <property type="entry name" value="YqgFc"/>
    <property type="match status" value="1"/>
</dbReference>
<gene>
    <name evidence="7" type="primary">ruvX</name>
    <name evidence="7" type="ORF">EZ315_04495</name>
</gene>
<keyword evidence="3 5" id="KW-0540">Nuclease</keyword>
<dbReference type="Gene3D" id="3.30.420.140">
    <property type="entry name" value="YqgF/RNase H-like domain"/>
    <property type="match status" value="1"/>
</dbReference>
<keyword evidence="1 5" id="KW-0963">Cytoplasm</keyword>
<reference evidence="7 8" key="1">
    <citation type="submission" date="2019-02" db="EMBL/GenBank/DDBJ databases">
        <title>Isolation and identification of novel species under the genus Muribaculum.</title>
        <authorList>
            <person name="Miyake S."/>
            <person name="Ding Y."/>
            <person name="Low A."/>
            <person name="Soh M."/>
            <person name="Seedorf H."/>
        </authorList>
    </citation>
    <scope>NUCLEOTIDE SEQUENCE [LARGE SCALE GENOMIC DNA]</scope>
    <source>
        <strain evidence="7 8">TLL-A3</strain>
    </source>
</reference>
<feature type="domain" description="YqgF/RNase H-like" evidence="6">
    <location>
        <begin position="2"/>
        <end position="100"/>
    </location>
</feature>
<dbReference type="NCBIfam" id="TIGR00250">
    <property type="entry name" value="RNAse_H_YqgF"/>
    <property type="match status" value="1"/>
</dbReference>
<evidence type="ECO:0000256" key="5">
    <source>
        <dbReference type="HAMAP-Rule" id="MF_00651"/>
    </source>
</evidence>
<evidence type="ECO:0000256" key="2">
    <source>
        <dbReference type="ARBA" id="ARBA00022517"/>
    </source>
</evidence>
<dbReference type="PANTHER" id="PTHR33317">
    <property type="entry name" value="POLYNUCLEOTIDYL TRANSFERASE, RIBONUCLEASE H-LIKE SUPERFAMILY PROTEIN"/>
    <property type="match status" value="1"/>
</dbReference>
<comment type="function">
    <text evidence="5">Could be a nuclease involved in processing of the 5'-end of pre-16S rRNA.</text>
</comment>
<name>A0A4Z0V9J6_9BACT</name>
<dbReference type="InterPro" id="IPR012337">
    <property type="entry name" value="RNaseH-like_sf"/>
</dbReference>
<comment type="subcellular location">
    <subcellularLocation>
        <location evidence="5">Cytoplasm</location>
    </subcellularLocation>
</comment>
<evidence type="ECO:0000256" key="4">
    <source>
        <dbReference type="ARBA" id="ARBA00022801"/>
    </source>
</evidence>
<dbReference type="InterPro" id="IPR005227">
    <property type="entry name" value="YqgF"/>
</dbReference>
<evidence type="ECO:0000256" key="3">
    <source>
        <dbReference type="ARBA" id="ARBA00022722"/>
    </source>
</evidence>
<dbReference type="GO" id="GO:0005829">
    <property type="term" value="C:cytosol"/>
    <property type="evidence" value="ECO:0007669"/>
    <property type="project" value="TreeGrafter"/>
</dbReference>
<evidence type="ECO:0000259" key="6">
    <source>
        <dbReference type="SMART" id="SM00732"/>
    </source>
</evidence>
<dbReference type="SUPFAM" id="SSF53098">
    <property type="entry name" value="Ribonuclease H-like"/>
    <property type="match status" value="1"/>
</dbReference>
<dbReference type="InterPro" id="IPR037027">
    <property type="entry name" value="YqgF/RNaseH-like_dom_sf"/>
</dbReference>
<protein>
    <recommendedName>
        <fullName evidence="5">Putative pre-16S rRNA nuclease</fullName>
        <ecNumber evidence="5">3.1.-.-</ecNumber>
    </recommendedName>
</protein>
<comment type="similarity">
    <text evidence="5">Belongs to the YqgF HJR family.</text>
</comment>
<dbReference type="GO" id="GO:0000967">
    <property type="term" value="P:rRNA 5'-end processing"/>
    <property type="evidence" value="ECO:0007669"/>
    <property type="project" value="UniProtKB-UniRule"/>
</dbReference>
<sequence>MGRILAIDYGRRRCGLAVTDPLRIVATALATIPPVELVSFIKEYMSREVVDEIVVGLPTTMRGEPSDSMRYITPAMGRLRKEFPGMKFTMWDERFTSTLAHRAMLDAGVKKSDRRDKGAIDRMAAVIILNSYLSSSAVI</sequence>
<dbReference type="RefSeq" id="WP_135470974.1">
    <property type="nucleotide sequence ID" value="NZ_CASCNC010000014.1"/>
</dbReference>
<keyword evidence="2 5" id="KW-0690">Ribosome biogenesis</keyword>
<dbReference type="GO" id="GO:0004518">
    <property type="term" value="F:nuclease activity"/>
    <property type="evidence" value="ECO:0007669"/>
    <property type="project" value="UniProtKB-KW"/>
</dbReference>
<dbReference type="AlphaFoldDB" id="A0A4Z0V9J6"/>
<keyword evidence="8" id="KW-1185">Reference proteome</keyword>
<dbReference type="EMBL" id="SJSA01000001">
    <property type="protein sequence ID" value="TGG39990.1"/>
    <property type="molecule type" value="Genomic_DNA"/>
</dbReference>